<evidence type="ECO:0000256" key="1">
    <source>
        <dbReference type="ARBA" id="ARBA00004571"/>
    </source>
</evidence>
<dbReference type="STRING" id="762903.Pedsa_1528"/>
<proteinExistence type="inferred from homology"/>
<dbReference type="PROSITE" id="PS52016">
    <property type="entry name" value="TONB_DEPENDENT_REC_3"/>
    <property type="match status" value="1"/>
</dbReference>
<accession>F0S5Y6</accession>
<keyword evidence="7 8" id="KW-0998">Cell outer membrane</keyword>
<feature type="domain" description="TonB-dependent receptor-like beta-barrel" evidence="10">
    <location>
        <begin position="538"/>
        <end position="1090"/>
    </location>
</feature>
<evidence type="ECO:0000256" key="4">
    <source>
        <dbReference type="ARBA" id="ARBA00022692"/>
    </source>
</evidence>
<dbReference type="InterPro" id="IPR039426">
    <property type="entry name" value="TonB-dep_rcpt-like"/>
</dbReference>
<keyword evidence="13" id="KW-1185">Reference proteome</keyword>
<dbReference type="InterPro" id="IPR008969">
    <property type="entry name" value="CarboxyPept-like_regulatory"/>
</dbReference>
<dbReference type="InterPro" id="IPR023996">
    <property type="entry name" value="TonB-dep_OMP_SusC/RagA"/>
</dbReference>
<dbReference type="InterPro" id="IPR023997">
    <property type="entry name" value="TonB-dep_OMP_SusC/RagA_CS"/>
</dbReference>
<keyword evidence="2 8" id="KW-0813">Transport</keyword>
<protein>
    <submittedName>
        <fullName evidence="12">TonB-dependent receptor plug</fullName>
    </submittedName>
</protein>
<dbReference type="SUPFAM" id="SSF49464">
    <property type="entry name" value="Carboxypeptidase regulatory domain-like"/>
    <property type="match status" value="1"/>
</dbReference>
<dbReference type="GO" id="GO:0009279">
    <property type="term" value="C:cell outer membrane"/>
    <property type="evidence" value="ECO:0007669"/>
    <property type="project" value="UniProtKB-SubCell"/>
</dbReference>
<evidence type="ECO:0000256" key="6">
    <source>
        <dbReference type="ARBA" id="ARBA00023136"/>
    </source>
</evidence>
<dbReference type="Gene3D" id="2.40.170.20">
    <property type="entry name" value="TonB-dependent receptor, beta-barrel domain"/>
    <property type="match status" value="1"/>
</dbReference>
<keyword evidence="5 9" id="KW-0798">TonB box</keyword>
<comment type="similarity">
    <text evidence="8 9">Belongs to the TonB-dependent receptor family.</text>
</comment>
<evidence type="ECO:0000256" key="7">
    <source>
        <dbReference type="ARBA" id="ARBA00023237"/>
    </source>
</evidence>
<evidence type="ECO:0000256" key="9">
    <source>
        <dbReference type="RuleBase" id="RU003357"/>
    </source>
</evidence>
<dbReference type="Gene3D" id="2.170.130.10">
    <property type="entry name" value="TonB-dependent receptor, plug domain"/>
    <property type="match status" value="1"/>
</dbReference>
<gene>
    <name evidence="12" type="ordered locus">Pedsa_1528</name>
</gene>
<dbReference type="SUPFAM" id="SSF56935">
    <property type="entry name" value="Porins"/>
    <property type="match status" value="1"/>
</dbReference>
<dbReference type="NCBIfam" id="TIGR04056">
    <property type="entry name" value="OMP_RagA_SusC"/>
    <property type="match status" value="1"/>
</dbReference>
<dbReference type="eggNOG" id="COG4771">
    <property type="taxonomic scope" value="Bacteria"/>
</dbReference>
<dbReference type="Gene3D" id="2.60.40.1120">
    <property type="entry name" value="Carboxypeptidase-like, regulatory domain"/>
    <property type="match status" value="1"/>
</dbReference>
<evidence type="ECO:0000259" key="11">
    <source>
        <dbReference type="Pfam" id="PF07715"/>
    </source>
</evidence>
<comment type="subcellular location">
    <subcellularLocation>
        <location evidence="1 8">Cell outer membrane</location>
        <topology evidence="1 8">Multi-pass membrane protein</topology>
    </subcellularLocation>
</comment>
<reference evidence="13" key="2">
    <citation type="submission" date="2011-02" db="EMBL/GenBank/DDBJ databases">
        <title>The complete genome of Pedobacter saltans DSM 12145.</title>
        <authorList>
            <consortium name="US DOE Joint Genome Institute (JGI-PGF)"/>
            <person name="Lucas S."/>
            <person name="Copeland A."/>
            <person name="Lapidus A."/>
            <person name="Bruce D."/>
            <person name="Goodwin L."/>
            <person name="Pitluck S."/>
            <person name="Kyrpides N."/>
            <person name="Mavromatis K."/>
            <person name="Pagani I."/>
            <person name="Ivanova N."/>
            <person name="Ovchinnikova G."/>
            <person name="Lu M."/>
            <person name="Detter J.C."/>
            <person name="Han C."/>
            <person name="Land M."/>
            <person name="Hauser L."/>
            <person name="Markowitz V."/>
            <person name="Cheng J.-F."/>
            <person name="Hugenholtz P."/>
            <person name="Woyke T."/>
            <person name="Wu D."/>
            <person name="Tindall B."/>
            <person name="Pomrenke H.G."/>
            <person name="Brambilla E."/>
            <person name="Klenk H.-P."/>
            <person name="Eisen J.A."/>
        </authorList>
    </citation>
    <scope>NUCLEOTIDE SEQUENCE [LARGE SCALE GENOMIC DNA]</scope>
    <source>
        <strain evidence="13">ATCC 51119 / DSM 12145 / JCM 21818 / LMG 10337 / NBRC 100064 / NCIMB 13643</strain>
    </source>
</reference>
<dbReference type="FunFam" id="2.170.130.10:FF:000008">
    <property type="entry name" value="SusC/RagA family TonB-linked outer membrane protein"/>
    <property type="match status" value="1"/>
</dbReference>
<organism evidence="12 13">
    <name type="scientific">Pseudopedobacter saltans (strain ATCC 51119 / DSM 12145 / JCM 21818 / CCUG 39354 / LMG 10337 / NBRC 100064 / NCIMB 13643)</name>
    <name type="common">Pedobacter saltans</name>
    <dbReference type="NCBI Taxonomy" id="762903"/>
    <lineage>
        <taxon>Bacteria</taxon>
        <taxon>Pseudomonadati</taxon>
        <taxon>Bacteroidota</taxon>
        <taxon>Sphingobacteriia</taxon>
        <taxon>Sphingobacteriales</taxon>
        <taxon>Sphingobacteriaceae</taxon>
        <taxon>Pseudopedobacter</taxon>
    </lineage>
</organism>
<feature type="domain" description="TonB-dependent receptor plug" evidence="11">
    <location>
        <begin position="234"/>
        <end position="354"/>
    </location>
</feature>
<dbReference type="Proteomes" id="UP000000310">
    <property type="component" value="Chromosome"/>
</dbReference>
<evidence type="ECO:0000313" key="12">
    <source>
        <dbReference type="EMBL" id="ADY52089.1"/>
    </source>
</evidence>
<evidence type="ECO:0000256" key="5">
    <source>
        <dbReference type="ARBA" id="ARBA00023077"/>
    </source>
</evidence>
<evidence type="ECO:0000313" key="13">
    <source>
        <dbReference type="Proteomes" id="UP000000310"/>
    </source>
</evidence>
<evidence type="ECO:0000256" key="2">
    <source>
        <dbReference type="ARBA" id="ARBA00022448"/>
    </source>
</evidence>
<evidence type="ECO:0000259" key="10">
    <source>
        <dbReference type="Pfam" id="PF00593"/>
    </source>
</evidence>
<dbReference type="InterPro" id="IPR000531">
    <property type="entry name" value="Beta-barrel_TonB"/>
</dbReference>
<dbReference type="Pfam" id="PF13715">
    <property type="entry name" value="CarbopepD_reg_2"/>
    <property type="match status" value="1"/>
</dbReference>
<dbReference type="KEGG" id="psn:Pedsa_1528"/>
<keyword evidence="6 8" id="KW-0472">Membrane</keyword>
<evidence type="ECO:0000256" key="8">
    <source>
        <dbReference type="PROSITE-ProRule" id="PRU01360"/>
    </source>
</evidence>
<keyword evidence="3 8" id="KW-1134">Transmembrane beta strand</keyword>
<keyword evidence="12" id="KW-0675">Receptor</keyword>
<dbReference type="HOGENOM" id="CLU_004317_0_2_10"/>
<evidence type="ECO:0000256" key="3">
    <source>
        <dbReference type="ARBA" id="ARBA00022452"/>
    </source>
</evidence>
<keyword evidence="4 8" id="KW-0812">Transmembrane</keyword>
<reference evidence="12 13" key="1">
    <citation type="journal article" date="2011" name="Stand. Genomic Sci.">
        <title>Complete genome sequence of the gliding, heparinolytic Pedobacter saltans type strain (113).</title>
        <authorList>
            <person name="Liolios K."/>
            <person name="Sikorski J."/>
            <person name="Lu M."/>
            <person name="Nolan M."/>
            <person name="Lapidus A."/>
            <person name="Lucas S."/>
            <person name="Hammon N."/>
            <person name="Deshpande S."/>
            <person name="Cheng J.F."/>
            <person name="Tapia R."/>
            <person name="Han C."/>
            <person name="Goodwin L."/>
            <person name="Pitluck S."/>
            <person name="Huntemann M."/>
            <person name="Ivanova N."/>
            <person name="Pagani I."/>
            <person name="Mavromatis K."/>
            <person name="Ovchinikova G."/>
            <person name="Pati A."/>
            <person name="Chen A."/>
            <person name="Palaniappan K."/>
            <person name="Land M."/>
            <person name="Hauser L."/>
            <person name="Brambilla E.M."/>
            <person name="Kotsyurbenko O."/>
            <person name="Rohde M."/>
            <person name="Tindall B.J."/>
            <person name="Abt B."/>
            <person name="Goker M."/>
            <person name="Detter J.C."/>
            <person name="Woyke T."/>
            <person name="Bristow J."/>
            <person name="Eisen J.A."/>
            <person name="Markowitz V."/>
            <person name="Hugenholtz P."/>
            <person name="Klenk H.P."/>
            <person name="Kyrpides N.C."/>
        </authorList>
    </citation>
    <scope>NUCLEOTIDE SEQUENCE [LARGE SCALE GENOMIC DNA]</scope>
    <source>
        <strain evidence="13">ATCC 51119 / DSM 12145 / JCM 21818 / LMG 10337 / NBRC 100064 / NCIMB 13643</strain>
    </source>
</reference>
<dbReference type="InterPro" id="IPR036942">
    <property type="entry name" value="Beta-barrel_TonB_sf"/>
</dbReference>
<dbReference type="Pfam" id="PF00593">
    <property type="entry name" value="TonB_dep_Rec_b-barrel"/>
    <property type="match status" value="1"/>
</dbReference>
<dbReference type="InterPro" id="IPR037066">
    <property type="entry name" value="Plug_dom_sf"/>
</dbReference>
<sequence>MYKNYAKDCGLYLAILQGKPLKSRVAYPSQNLKRLLMRVKLTCAFIVIAFLQLSFASNAQNITLTKKNISLSELFKEIKKQSGYDFVYKHDLLIKGKSVNIDVKNKSLKEVLEKSFENQPFSYSIESKTVIVLPKEKVILQVSPPLGGKVVDKDGNPLAGVSVVIKGESKGTQTDANGNFTLTASAGSTLVLSYLGFVTQEIVYNSQKAIDVVLRESPQILNEVAVIGYGTQKRSDVTSAISSFRATELNARPVLGPDQMLQGRIPGVVITAASGIPGSKNRVSIRGIGSLSASNEPLYVIDGVPVTPSDADLGNFGQSMNALSELNPNDIESIDVLKDAAAASIYGSRATNGVIIITTKSGTKGKSTISVNAYTGIQNLTRLDNLKMADPDLYVEVVNEAIDNYNIQNSFTMGDGKFVSPIANPYPNRPATDWLDLITRTAIASNLNVSIAGGTDKSKYYVSGGYLNQEGVFIGNRFKKYNAKVNLSNEVNKWLDFGVNTNFSYSNNNRVPSGYNLGTNLIPRALEQRTFDVPYKPDGTYYVGGTNELLNHNPIQAVNEERVYLDNYRLLANVFVNIKLHKDITVKSSFGSDLIHTQDYVYYTNSHPYGAGVGKLYDDRKLQTNIIFENTANYKKQVNDFSLDFLLGHSFQKVNNTLIGVEGQNFPSPSFDVNVVAAEYTEAMTNLYATTMQSFFGRANLGYKGRYLLNLSLRSDGSSRFAPENRYGYFPAASAGWVISNEPFWSMPKSDLKLRASYGSTGNIEGVNAFAYQALTGGGYNYNNKSGIAITSFGNRDLTWEKANQFNAGIDLGLFRGALNFTADYFVKNTNNLLYSKPIEGTSGFTSIISNIGSMRNHGLEFAINGTTKIGPVLWKSDFNIAFIKNKLTSLIDDEPLLIGRTHVLKVGEEVGSFYIYKQLGIYQDDSEVPQAQYDLGIRAGDVKYEDVNRDGKIDVNDRQILGSANPDFTGGFNNTFTYKNFDLSVFMNFSYGNDVYQTWIGGYRLGNGVWPMLESQAQGRWTGPGTSNTIPRAIWGNTVNSSSSYSTRFMHDGSYIRLRSLALGYNLSQQVLKRVGISKMRVYVQADNLFLLTNYPLLDPEVNISLSPTTMGEDFLLPPQPRTINFGVNLNF</sequence>
<name>F0S5Y6_PSESL</name>
<dbReference type="InterPro" id="IPR012910">
    <property type="entry name" value="Plug_dom"/>
</dbReference>
<dbReference type="NCBIfam" id="TIGR04057">
    <property type="entry name" value="SusC_RagA_signa"/>
    <property type="match status" value="1"/>
</dbReference>
<dbReference type="Pfam" id="PF07715">
    <property type="entry name" value="Plug"/>
    <property type="match status" value="1"/>
</dbReference>
<dbReference type="AlphaFoldDB" id="F0S5Y6"/>
<dbReference type="EMBL" id="CP002545">
    <property type="protein sequence ID" value="ADY52089.1"/>
    <property type="molecule type" value="Genomic_DNA"/>
</dbReference>